<name>A0A5M3WGK2_9ACTN</name>
<evidence type="ECO:0000256" key="5">
    <source>
        <dbReference type="ARBA" id="ARBA00023315"/>
    </source>
</evidence>
<evidence type="ECO:0000256" key="4">
    <source>
        <dbReference type="ARBA" id="ARBA00023098"/>
    </source>
</evidence>
<evidence type="ECO:0000256" key="3">
    <source>
        <dbReference type="ARBA" id="ARBA00022679"/>
    </source>
</evidence>
<evidence type="ECO:0000313" key="7">
    <source>
        <dbReference type="EMBL" id="GES08247.1"/>
    </source>
</evidence>
<evidence type="ECO:0000313" key="8">
    <source>
        <dbReference type="Proteomes" id="UP000331127"/>
    </source>
</evidence>
<keyword evidence="8" id="KW-1185">Reference proteome</keyword>
<keyword evidence="5 7" id="KW-0012">Acyltransferase</keyword>
<evidence type="ECO:0000259" key="6">
    <source>
        <dbReference type="SMART" id="SM00563"/>
    </source>
</evidence>
<dbReference type="GO" id="GO:0006654">
    <property type="term" value="P:phosphatidic acid biosynthetic process"/>
    <property type="evidence" value="ECO:0007669"/>
    <property type="project" value="TreeGrafter"/>
</dbReference>
<organism evidence="7 8">
    <name type="scientific">Acrocarpospora macrocephala</name>
    <dbReference type="NCBI Taxonomy" id="150177"/>
    <lineage>
        <taxon>Bacteria</taxon>
        <taxon>Bacillati</taxon>
        <taxon>Actinomycetota</taxon>
        <taxon>Actinomycetes</taxon>
        <taxon>Streptosporangiales</taxon>
        <taxon>Streptosporangiaceae</taxon>
        <taxon>Acrocarpospora</taxon>
    </lineage>
</organism>
<dbReference type="InterPro" id="IPR002123">
    <property type="entry name" value="Plipid/glycerol_acylTrfase"/>
</dbReference>
<evidence type="ECO:0000256" key="2">
    <source>
        <dbReference type="ARBA" id="ARBA00022516"/>
    </source>
</evidence>
<sequence length="304" mass="32051">MTVTFIPPSVTPWQPLAPCQPSTCVNPALAVASPLRRVGRIAGAAAVLLGGVPIAVLTRRFSPDARAKITQRWARLLLRALGVRVLASKGFAFLGGAPVLRAVPDENGSGTLLVANHISWLDPLVMAATLPCRPLAKSEVGEWPLIRTLARGAGVLFIHRDRLLELPKAVEGVAGALRAGDTVVAFPEGTTWCGGEMGPFRPAVFQAALDVEAAVRPATIHYREKNVTSARPCYVGGDTLIGSILRVTMTKNLTVTVTLFPPVRLSPSGRPHEARKALASVAEAQVRTGLSGTPQGAHQGQMIA</sequence>
<dbReference type="Proteomes" id="UP000331127">
    <property type="component" value="Unassembled WGS sequence"/>
</dbReference>
<proteinExistence type="predicted"/>
<dbReference type="OrthoDB" id="5184723at2"/>
<accession>A0A5M3WGK2</accession>
<keyword evidence="4" id="KW-0443">Lipid metabolism</keyword>
<feature type="domain" description="Phospholipid/glycerol acyltransferase" evidence="6">
    <location>
        <begin position="111"/>
        <end position="223"/>
    </location>
</feature>
<reference evidence="7 8" key="1">
    <citation type="submission" date="2019-10" db="EMBL/GenBank/DDBJ databases">
        <title>Whole genome shotgun sequence of Acrocarpospora macrocephala NBRC 16266.</title>
        <authorList>
            <person name="Ichikawa N."/>
            <person name="Kimura A."/>
            <person name="Kitahashi Y."/>
            <person name="Komaki H."/>
            <person name="Oguchi A."/>
        </authorList>
    </citation>
    <scope>NUCLEOTIDE SEQUENCE [LARGE SCALE GENOMIC DNA]</scope>
    <source>
        <strain evidence="7 8">NBRC 16266</strain>
    </source>
</reference>
<dbReference type="GO" id="GO:0003841">
    <property type="term" value="F:1-acylglycerol-3-phosphate O-acyltransferase activity"/>
    <property type="evidence" value="ECO:0007669"/>
    <property type="project" value="TreeGrafter"/>
</dbReference>
<keyword evidence="2" id="KW-0444">Lipid biosynthesis</keyword>
<dbReference type="RefSeq" id="WP_155353870.1">
    <property type="nucleotide sequence ID" value="NZ_BAAAHL010000012.1"/>
</dbReference>
<dbReference type="PANTHER" id="PTHR10434">
    <property type="entry name" value="1-ACYL-SN-GLYCEROL-3-PHOSPHATE ACYLTRANSFERASE"/>
    <property type="match status" value="1"/>
</dbReference>
<dbReference type="SMART" id="SM00563">
    <property type="entry name" value="PlsC"/>
    <property type="match status" value="1"/>
</dbReference>
<comment type="caution">
    <text evidence="7">The sequence shown here is derived from an EMBL/GenBank/DDBJ whole genome shotgun (WGS) entry which is preliminary data.</text>
</comment>
<dbReference type="Pfam" id="PF01553">
    <property type="entry name" value="Acyltransferase"/>
    <property type="match status" value="1"/>
</dbReference>
<gene>
    <name evidence="7" type="ORF">Amac_018430</name>
</gene>
<comment type="pathway">
    <text evidence="1">Lipid metabolism.</text>
</comment>
<protein>
    <submittedName>
        <fullName evidence="7">1-acyl-sn-glycerol-3-phosphate acyltransferase</fullName>
    </submittedName>
</protein>
<evidence type="ECO:0000256" key="1">
    <source>
        <dbReference type="ARBA" id="ARBA00005189"/>
    </source>
</evidence>
<dbReference type="SUPFAM" id="SSF69593">
    <property type="entry name" value="Glycerol-3-phosphate (1)-acyltransferase"/>
    <property type="match status" value="1"/>
</dbReference>
<dbReference type="PANTHER" id="PTHR10434:SF64">
    <property type="entry name" value="1-ACYL-SN-GLYCEROL-3-PHOSPHATE ACYLTRANSFERASE-RELATED"/>
    <property type="match status" value="1"/>
</dbReference>
<keyword evidence="3 7" id="KW-0808">Transferase</keyword>
<dbReference type="CDD" id="cd07989">
    <property type="entry name" value="LPLAT_AGPAT-like"/>
    <property type="match status" value="1"/>
</dbReference>
<dbReference type="AlphaFoldDB" id="A0A5M3WGK2"/>
<dbReference type="EMBL" id="BLAE01000009">
    <property type="protein sequence ID" value="GES08247.1"/>
    <property type="molecule type" value="Genomic_DNA"/>
</dbReference>